<evidence type="ECO:0000313" key="13">
    <source>
        <dbReference type="EMBL" id="CAG9335846.1"/>
    </source>
</evidence>
<dbReference type="Proteomes" id="UP001162131">
    <property type="component" value="Unassembled WGS sequence"/>
</dbReference>
<keyword evidence="5" id="KW-0677">Repeat</keyword>
<comment type="similarity">
    <text evidence="10">Belongs to the protein kinase superfamily. Ser/Thr protein kinase family. CDPK subfamily.</text>
</comment>
<protein>
    <recommendedName>
        <fullName evidence="15">Calcium-dependent protein kinase</fullName>
    </recommendedName>
</protein>
<dbReference type="InterPro" id="IPR050205">
    <property type="entry name" value="CDPK_Ser/Thr_kinases"/>
</dbReference>
<comment type="caution">
    <text evidence="13">The sequence shown here is derived from an EMBL/GenBank/DDBJ whole genome shotgun (WGS) entry which is preliminary data.</text>
</comment>
<name>A0AAU9KC76_9CILI</name>
<evidence type="ECO:0000256" key="4">
    <source>
        <dbReference type="ARBA" id="ARBA00022679"/>
    </source>
</evidence>
<evidence type="ECO:0000256" key="6">
    <source>
        <dbReference type="ARBA" id="ARBA00022741"/>
    </source>
</evidence>
<keyword evidence="14" id="KW-1185">Reference proteome</keyword>
<feature type="domain" description="Protein kinase" evidence="11">
    <location>
        <begin position="43"/>
        <end position="298"/>
    </location>
</feature>
<comment type="cofactor">
    <cofactor evidence="1">
        <name>Mg(2+)</name>
        <dbReference type="ChEBI" id="CHEBI:18420"/>
    </cofactor>
</comment>
<evidence type="ECO:0000259" key="12">
    <source>
        <dbReference type="PROSITE" id="PS50222"/>
    </source>
</evidence>
<organism evidence="13 14">
    <name type="scientific">Blepharisma stoltei</name>
    <dbReference type="NCBI Taxonomy" id="1481888"/>
    <lineage>
        <taxon>Eukaryota</taxon>
        <taxon>Sar</taxon>
        <taxon>Alveolata</taxon>
        <taxon>Ciliophora</taxon>
        <taxon>Postciliodesmatophora</taxon>
        <taxon>Heterotrichea</taxon>
        <taxon>Heterotrichida</taxon>
        <taxon>Blepharismidae</taxon>
        <taxon>Blepharisma</taxon>
    </lineage>
</organism>
<dbReference type="InterPro" id="IPR011009">
    <property type="entry name" value="Kinase-like_dom_sf"/>
</dbReference>
<evidence type="ECO:0000256" key="9">
    <source>
        <dbReference type="ARBA" id="ARBA00022840"/>
    </source>
</evidence>
<dbReference type="SMART" id="SM00054">
    <property type="entry name" value="EFh"/>
    <property type="match status" value="4"/>
</dbReference>
<dbReference type="EMBL" id="CAJZBQ010000063">
    <property type="protein sequence ID" value="CAG9335846.1"/>
    <property type="molecule type" value="Genomic_DNA"/>
</dbReference>
<evidence type="ECO:0008006" key="15">
    <source>
        <dbReference type="Google" id="ProtNLM"/>
    </source>
</evidence>
<keyword evidence="8" id="KW-0106">Calcium</keyword>
<accession>A0AAU9KC76</accession>
<proteinExistence type="inferred from homology"/>
<sequence length="482" mass="54268">MGCIQAPAPQVDMNLQPEIQDTNRPQSDKLFECSTSGYISEFYSIQERIESCSFSTVVRAVDQEGYEKAIRIINKSVIDHNSISKFNDALKALQDLDHMNMVKVFAVIEDEFTVNIVTEHCTGKDLFSKIADCNPFSENQAAVIMYQILSALISTHEAGIIHWGLHPENLVFLDESDEAPLKITEFGIYQWIKSIPSITENIDVSFYTAPEVIEGKFDSKCDIWSCGAMLYTMLSGEPPFAGNNKEEIFASIKEASIKLKGSRWGKISEEAKDLIRKMLVLDPEQRIDAQSAFDDPWIQERANGNIDDNEISSRVVRKLVEFKAKNKLQEATMAFIASYLLPSQDLADLKKAFESLDVNHDGKLSKDELRRGFEKFPNLAGIHIEEVFKNCDTDSNGFVSYQEFINSTLNWQKELTQERLEAAFKAIDKDNSGTLTADEVKAFIGQGAGENEWQNILKEADKNGDGVLDLDEFKAAMIRIMS</sequence>
<evidence type="ECO:0000256" key="3">
    <source>
        <dbReference type="ARBA" id="ARBA00022527"/>
    </source>
</evidence>
<feature type="domain" description="EF-hand" evidence="12">
    <location>
        <begin position="383"/>
        <end position="414"/>
    </location>
</feature>
<feature type="domain" description="EF-hand" evidence="12">
    <location>
        <begin position="344"/>
        <end position="379"/>
    </location>
</feature>
<dbReference type="FunFam" id="1.10.510.10:FF:000571">
    <property type="entry name" value="Maternal embryonic leucine zipper kinase"/>
    <property type="match status" value="1"/>
</dbReference>
<dbReference type="InterPro" id="IPR000719">
    <property type="entry name" value="Prot_kinase_dom"/>
</dbReference>
<dbReference type="PROSITE" id="PS50011">
    <property type="entry name" value="PROTEIN_KINASE_DOM"/>
    <property type="match status" value="1"/>
</dbReference>
<dbReference type="SUPFAM" id="SSF56112">
    <property type="entry name" value="Protein kinase-like (PK-like)"/>
    <property type="match status" value="1"/>
</dbReference>
<dbReference type="GO" id="GO:0005524">
    <property type="term" value="F:ATP binding"/>
    <property type="evidence" value="ECO:0007669"/>
    <property type="project" value="UniProtKB-KW"/>
</dbReference>
<dbReference type="GO" id="GO:0004674">
    <property type="term" value="F:protein serine/threonine kinase activity"/>
    <property type="evidence" value="ECO:0007669"/>
    <property type="project" value="UniProtKB-KW"/>
</dbReference>
<keyword evidence="4" id="KW-0808">Transferase</keyword>
<gene>
    <name evidence="13" type="ORF">BSTOLATCC_MIC65166</name>
</gene>
<keyword evidence="3" id="KW-0723">Serine/threonine-protein kinase</keyword>
<evidence type="ECO:0000313" key="14">
    <source>
        <dbReference type="Proteomes" id="UP001162131"/>
    </source>
</evidence>
<dbReference type="Gene3D" id="1.10.238.10">
    <property type="entry name" value="EF-hand"/>
    <property type="match status" value="1"/>
</dbReference>
<dbReference type="InterPro" id="IPR018247">
    <property type="entry name" value="EF_Hand_1_Ca_BS"/>
</dbReference>
<dbReference type="Pfam" id="PF13499">
    <property type="entry name" value="EF-hand_7"/>
    <property type="match status" value="2"/>
</dbReference>
<dbReference type="FunFam" id="1.10.238.10:FF:000003">
    <property type="entry name" value="Calmodulin A"/>
    <property type="match status" value="1"/>
</dbReference>
<feature type="domain" description="EF-hand" evidence="12">
    <location>
        <begin position="415"/>
        <end position="450"/>
    </location>
</feature>
<dbReference type="GO" id="GO:0005509">
    <property type="term" value="F:calcium ion binding"/>
    <property type="evidence" value="ECO:0007669"/>
    <property type="project" value="InterPro"/>
</dbReference>
<dbReference type="PANTHER" id="PTHR24349">
    <property type="entry name" value="SERINE/THREONINE-PROTEIN KINASE"/>
    <property type="match status" value="1"/>
</dbReference>
<dbReference type="PROSITE" id="PS50222">
    <property type="entry name" value="EF_HAND_2"/>
    <property type="match status" value="4"/>
</dbReference>
<evidence type="ECO:0000259" key="11">
    <source>
        <dbReference type="PROSITE" id="PS50011"/>
    </source>
</evidence>
<keyword evidence="9" id="KW-0067">ATP-binding</keyword>
<comment type="subunit">
    <text evidence="2">Monomer.</text>
</comment>
<evidence type="ECO:0000256" key="1">
    <source>
        <dbReference type="ARBA" id="ARBA00001946"/>
    </source>
</evidence>
<evidence type="ECO:0000256" key="5">
    <source>
        <dbReference type="ARBA" id="ARBA00022737"/>
    </source>
</evidence>
<feature type="domain" description="EF-hand" evidence="12">
    <location>
        <begin position="452"/>
        <end position="482"/>
    </location>
</feature>
<evidence type="ECO:0000256" key="10">
    <source>
        <dbReference type="ARBA" id="ARBA00024334"/>
    </source>
</evidence>
<evidence type="ECO:0000256" key="8">
    <source>
        <dbReference type="ARBA" id="ARBA00022837"/>
    </source>
</evidence>
<dbReference type="SUPFAM" id="SSF47473">
    <property type="entry name" value="EF-hand"/>
    <property type="match status" value="1"/>
</dbReference>
<dbReference type="AlphaFoldDB" id="A0AAU9KC76"/>
<keyword evidence="7" id="KW-0418">Kinase</keyword>
<dbReference type="CDD" id="cd00051">
    <property type="entry name" value="EFh"/>
    <property type="match status" value="1"/>
</dbReference>
<reference evidence="13" key="1">
    <citation type="submission" date="2021-09" db="EMBL/GenBank/DDBJ databases">
        <authorList>
            <consortium name="AG Swart"/>
            <person name="Singh M."/>
            <person name="Singh A."/>
            <person name="Seah K."/>
            <person name="Emmerich C."/>
        </authorList>
    </citation>
    <scope>NUCLEOTIDE SEQUENCE</scope>
    <source>
        <strain evidence="13">ATCC30299</strain>
    </source>
</reference>
<dbReference type="Gene3D" id="3.30.200.20">
    <property type="entry name" value="Phosphorylase Kinase, domain 1"/>
    <property type="match status" value="1"/>
</dbReference>
<dbReference type="Pfam" id="PF00069">
    <property type="entry name" value="Pkinase"/>
    <property type="match status" value="1"/>
</dbReference>
<evidence type="ECO:0000256" key="7">
    <source>
        <dbReference type="ARBA" id="ARBA00022777"/>
    </source>
</evidence>
<dbReference type="Gene3D" id="1.10.510.10">
    <property type="entry name" value="Transferase(Phosphotransferase) domain 1"/>
    <property type="match status" value="1"/>
</dbReference>
<evidence type="ECO:0000256" key="2">
    <source>
        <dbReference type="ARBA" id="ARBA00011245"/>
    </source>
</evidence>
<dbReference type="InterPro" id="IPR002048">
    <property type="entry name" value="EF_hand_dom"/>
</dbReference>
<dbReference type="InterPro" id="IPR011992">
    <property type="entry name" value="EF-hand-dom_pair"/>
</dbReference>
<keyword evidence="6" id="KW-0547">Nucleotide-binding</keyword>
<dbReference type="PROSITE" id="PS00018">
    <property type="entry name" value="EF_HAND_1"/>
    <property type="match status" value="4"/>
</dbReference>